<organism evidence="2 3">
    <name type="scientific">Mycena albidolilacea</name>
    <dbReference type="NCBI Taxonomy" id="1033008"/>
    <lineage>
        <taxon>Eukaryota</taxon>
        <taxon>Fungi</taxon>
        <taxon>Dikarya</taxon>
        <taxon>Basidiomycota</taxon>
        <taxon>Agaricomycotina</taxon>
        <taxon>Agaricomycetes</taxon>
        <taxon>Agaricomycetidae</taxon>
        <taxon>Agaricales</taxon>
        <taxon>Marasmiineae</taxon>
        <taxon>Mycenaceae</taxon>
        <taxon>Mycena</taxon>
    </lineage>
</organism>
<evidence type="ECO:0008006" key="4">
    <source>
        <dbReference type="Google" id="ProtNLM"/>
    </source>
</evidence>
<proteinExistence type="predicted"/>
<feature type="transmembrane region" description="Helical" evidence="1">
    <location>
        <begin position="661"/>
        <end position="685"/>
    </location>
</feature>
<evidence type="ECO:0000313" key="2">
    <source>
        <dbReference type="EMBL" id="KAJ7346422.1"/>
    </source>
</evidence>
<keyword evidence="1" id="KW-0812">Transmembrane</keyword>
<accession>A0AAD7EPQ2</accession>
<feature type="transmembrane region" description="Helical" evidence="1">
    <location>
        <begin position="571"/>
        <end position="591"/>
    </location>
</feature>
<keyword evidence="1" id="KW-1133">Transmembrane helix</keyword>
<evidence type="ECO:0000313" key="3">
    <source>
        <dbReference type="Proteomes" id="UP001218218"/>
    </source>
</evidence>
<gene>
    <name evidence="2" type="ORF">DFH08DRAFT_937594</name>
</gene>
<evidence type="ECO:0000256" key="1">
    <source>
        <dbReference type="SAM" id="Phobius"/>
    </source>
</evidence>
<feature type="transmembrane region" description="Helical" evidence="1">
    <location>
        <begin position="531"/>
        <end position="551"/>
    </location>
</feature>
<feature type="transmembrane region" description="Helical" evidence="1">
    <location>
        <begin position="635"/>
        <end position="655"/>
    </location>
</feature>
<comment type="caution">
    <text evidence="2">The sequence shown here is derived from an EMBL/GenBank/DDBJ whole genome shotgun (WGS) entry which is preliminary data.</text>
</comment>
<name>A0AAD7EPQ2_9AGAR</name>
<protein>
    <recommendedName>
        <fullName evidence="4">F-box domain-containing protein</fullName>
    </recommendedName>
</protein>
<dbReference type="Proteomes" id="UP001218218">
    <property type="component" value="Unassembled WGS sequence"/>
</dbReference>
<dbReference type="EMBL" id="JARIHO010000021">
    <property type="protein sequence ID" value="KAJ7346422.1"/>
    <property type="molecule type" value="Genomic_DNA"/>
</dbReference>
<reference evidence="2" key="1">
    <citation type="submission" date="2023-03" db="EMBL/GenBank/DDBJ databases">
        <title>Massive genome expansion in bonnet fungi (Mycena s.s.) driven by repeated elements and novel gene families across ecological guilds.</title>
        <authorList>
            <consortium name="Lawrence Berkeley National Laboratory"/>
            <person name="Harder C.B."/>
            <person name="Miyauchi S."/>
            <person name="Viragh M."/>
            <person name="Kuo A."/>
            <person name="Thoen E."/>
            <person name="Andreopoulos B."/>
            <person name="Lu D."/>
            <person name="Skrede I."/>
            <person name="Drula E."/>
            <person name="Henrissat B."/>
            <person name="Morin E."/>
            <person name="Kohler A."/>
            <person name="Barry K."/>
            <person name="LaButti K."/>
            <person name="Morin E."/>
            <person name="Salamov A."/>
            <person name="Lipzen A."/>
            <person name="Mereny Z."/>
            <person name="Hegedus B."/>
            <person name="Baldrian P."/>
            <person name="Stursova M."/>
            <person name="Weitz H."/>
            <person name="Taylor A."/>
            <person name="Grigoriev I.V."/>
            <person name="Nagy L.G."/>
            <person name="Martin F."/>
            <person name="Kauserud H."/>
        </authorList>
    </citation>
    <scope>NUCLEOTIDE SEQUENCE</scope>
    <source>
        <strain evidence="2">CBHHK002</strain>
    </source>
</reference>
<keyword evidence="1" id="KW-0472">Membrane</keyword>
<dbReference type="AlphaFoldDB" id="A0AAD7EPQ2"/>
<sequence length="807" mass="88899">MAGSFPADVLVELFHLLPEPETLFVHGLFNVAGVNQAWRAAALSCGTLWSCIRTAKRRDRRLLPLLLERSRTAPLDVRLDLFCSAYGIAPTDTTPQERAAVVKALLPHVYRIQKLYIRHMLFEPETEDAVTILKLVDAGLEFTTLREYTHEHMGQNFRPSPESDSPLNLTAPNLRALSLNGTRPRAWPTLLAHTLVELDITAEGTPLDMDLIATIFQQCRALMSLTLRKAFHRRHPPLSSPVSHPRFDPPPSLRVLDLHMPMSEILAVLRLFAYAPPLHSITVCDDKGLRPRAGQTTFEPTDHPILEHMIAGLVPLVAFEVHSDRNVILRDASGRARCFRVDAEDSACLDTRALWIFLVARCSARWTVRTLLGTTKAWSWLTRAFAGAPRPNPHGGGLELRMCVDSSACAQFPLTLPVLRKLTLHPAKYASGVNISVEGVLALLSMARTRSGSVVVCLGEVPLDVPPRRYISEFAKLSAEIKRAGAGASVGPAWDPMWVPCAHCAERAEATGDLGRCTGFDVAPTIGAMKIGVLFAVCLFGALTVPASFFLDLKGNYLNSKLKTDSFFLKALVHTIAICNAIYILTVVQYGHPELLEFVPDSLNLTIVISSFIGPLEQLLALPPRLLCLPLRTRACGSVVVGAIACARPISVVVLMNEYGWIVEVLLVIGAVTDIILVLGLCYYLSAWREDGFERLWGWFSMNRLVNRLIQWSIGALLKRTDNEVNEDDSIGFPNTDICGFGSVGAIALLICFVTMKETFNWIAISTVLPKLRPRTTTPVPCATHIQSCTNEFLKEGREGKGLINPT</sequence>
<feature type="transmembrane region" description="Helical" evidence="1">
    <location>
        <begin position="603"/>
        <end position="623"/>
    </location>
</feature>
<keyword evidence="3" id="KW-1185">Reference proteome</keyword>